<organism evidence="1 2">
    <name type="scientific">Cotesia glomerata</name>
    <name type="common">Lepidopteran parasitic wasp</name>
    <name type="synonym">Apanteles glomeratus</name>
    <dbReference type="NCBI Taxonomy" id="32391"/>
    <lineage>
        <taxon>Eukaryota</taxon>
        <taxon>Metazoa</taxon>
        <taxon>Ecdysozoa</taxon>
        <taxon>Arthropoda</taxon>
        <taxon>Hexapoda</taxon>
        <taxon>Insecta</taxon>
        <taxon>Pterygota</taxon>
        <taxon>Neoptera</taxon>
        <taxon>Endopterygota</taxon>
        <taxon>Hymenoptera</taxon>
        <taxon>Apocrita</taxon>
        <taxon>Ichneumonoidea</taxon>
        <taxon>Braconidae</taxon>
        <taxon>Microgastrinae</taxon>
        <taxon>Cotesia</taxon>
    </lineage>
</organism>
<evidence type="ECO:0000313" key="1">
    <source>
        <dbReference type="EMBL" id="KAH0545700.1"/>
    </source>
</evidence>
<accession>A0AAV7I6E1</accession>
<comment type="caution">
    <text evidence="1">The sequence shown here is derived from an EMBL/GenBank/DDBJ whole genome shotgun (WGS) entry which is preliminary data.</text>
</comment>
<dbReference type="Proteomes" id="UP000826195">
    <property type="component" value="Unassembled WGS sequence"/>
</dbReference>
<dbReference type="EMBL" id="JAHXZJ010002237">
    <property type="protein sequence ID" value="KAH0545700.1"/>
    <property type="molecule type" value="Genomic_DNA"/>
</dbReference>
<reference evidence="1 2" key="1">
    <citation type="journal article" date="2021" name="J. Hered.">
        <title>A chromosome-level genome assembly of the parasitoid wasp, Cotesia glomerata (Hymenoptera: Braconidae).</title>
        <authorList>
            <person name="Pinto B.J."/>
            <person name="Weis J.J."/>
            <person name="Gamble T."/>
            <person name="Ode P.J."/>
            <person name="Paul R."/>
            <person name="Zaspel J.M."/>
        </authorList>
    </citation>
    <scope>NUCLEOTIDE SEQUENCE [LARGE SCALE GENOMIC DNA]</scope>
    <source>
        <strain evidence="1">CgM1</strain>
    </source>
</reference>
<name>A0AAV7I6E1_COTGL</name>
<evidence type="ECO:0000313" key="2">
    <source>
        <dbReference type="Proteomes" id="UP000826195"/>
    </source>
</evidence>
<protein>
    <submittedName>
        <fullName evidence="1">Uncharacterized protein</fullName>
    </submittedName>
</protein>
<keyword evidence="2" id="KW-1185">Reference proteome</keyword>
<sequence>MPQHVSSSQTKDSSSLQCVYISAAESLMLLNLVSFPAELSREEISTSKLTEHISLPAGTPSADTALIWLLVVSLDGRMVRWQV</sequence>
<dbReference type="AlphaFoldDB" id="A0AAV7I6E1"/>
<gene>
    <name evidence="1" type="ORF">KQX54_002452</name>
</gene>
<proteinExistence type="predicted"/>